<dbReference type="Proteomes" id="UP000634529">
    <property type="component" value="Unassembled WGS sequence"/>
</dbReference>
<accession>A0ABR9AW48</accession>
<evidence type="ECO:0000313" key="2">
    <source>
        <dbReference type="Proteomes" id="UP000634529"/>
    </source>
</evidence>
<dbReference type="EMBL" id="JACYTN010000003">
    <property type="protein sequence ID" value="MBD8497918.1"/>
    <property type="molecule type" value="Genomic_DNA"/>
</dbReference>
<reference evidence="1 2" key="1">
    <citation type="submission" date="2020-09" db="EMBL/GenBank/DDBJ databases">
        <title>Paenibacillus sp. CAU 1523 isolated from sand of Haeundae Beach.</title>
        <authorList>
            <person name="Kim W."/>
        </authorList>
    </citation>
    <scope>NUCLEOTIDE SEQUENCE [LARGE SCALE GENOMIC DNA]</scope>
    <source>
        <strain evidence="1 2">CAU 1523</strain>
    </source>
</reference>
<comment type="caution">
    <text evidence="1">The sequence shown here is derived from an EMBL/GenBank/DDBJ whole genome shotgun (WGS) entry which is preliminary data.</text>
</comment>
<keyword evidence="2" id="KW-1185">Reference proteome</keyword>
<gene>
    <name evidence="1" type="ORF">IFO66_06310</name>
</gene>
<dbReference type="RefSeq" id="WP_192024335.1">
    <property type="nucleotide sequence ID" value="NZ_JACYTN010000003.1"/>
</dbReference>
<evidence type="ECO:0008006" key="3">
    <source>
        <dbReference type="Google" id="ProtNLM"/>
    </source>
</evidence>
<sequence length="249" mass="29146">MYLVSRPRPLTDEKMQAIPYKEGVSFPSGYLHLLRQLGEGTYRGWMNVHFPDAEVLKPFTEYGIWEHDEDSPITQQQIAECIAIGTTVDGDFLAIHPQTEQLLWLPRHDEQVKALTLQERELEDEESYAMVLDEIYRLVYENDQEGAIYYQPWSNAQSHLFLRLPPEKGHLSLEQLSAICRVNFPADLIVENEYTCLLFYQEMGGYIRFNYAYGQEVALFYDQESQQIRTVMEQWLLSKGCERYAEHTS</sequence>
<protein>
    <recommendedName>
        <fullName evidence="3">SMI1/KNR4 family protein</fullName>
    </recommendedName>
</protein>
<evidence type="ECO:0000313" key="1">
    <source>
        <dbReference type="EMBL" id="MBD8497918.1"/>
    </source>
</evidence>
<proteinExistence type="predicted"/>
<name>A0ABR9AW48_9BACL</name>
<organism evidence="1 2">
    <name type="scientific">Paenibacillus arenosi</name>
    <dbReference type="NCBI Taxonomy" id="2774142"/>
    <lineage>
        <taxon>Bacteria</taxon>
        <taxon>Bacillati</taxon>
        <taxon>Bacillota</taxon>
        <taxon>Bacilli</taxon>
        <taxon>Bacillales</taxon>
        <taxon>Paenibacillaceae</taxon>
        <taxon>Paenibacillus</taxon>
    </lineage>
</organism>